<name>A0A0S2TGZ2_9GAMM</name>
<evidence type="ECO:0000313" key="1">
    <source>
        <dbReference type="EMBL" id="ALP54405.1"/>
    </source>
</evidence>
<dbReference type="Proteomes" id="UP000055136">
    <property type="component" value="Chromosome"/>
</dbReference>
<evidence type="ECO:0000313" key="2">
    <source>
        <dbReference type="Proteomes" id="UP000055136"/>
    </source>
</evidence>
<dbReference type="KEGG" id="tee:Tel_15315"/>
<sequence length="353" mass="39742">MAVTSLAGAQPPSLTQDSLGIPFRVRDYTFPAFLVLGFAPAPATPLGRDNWAVELHYSIVNNFQASQAVEDYLQRSRGNGRRALDEADVAYILGLPQGEAFYIDGEFSMLEFAFHWGVSRRIDVGLGIHYIRYGGRLLDDVIYGFHDAVGVGQSGRQYVPDDYVQVVLGRDGDQDVVLLERPSQGGFGDPGLYVRYTLPQLLPDWRGSLELGLKVPLMNETDFLSTGSWDLGYQVTIERRFSRDAWMLNFGAVFPGKFKQTNFRPPNLPFVNITWIHRFQRWTHTRSFVQALLAEHPYRAIVDSELSDLQFQLTGGFKWETGVGVVGVGLTENVLNFDNTPDIGLHFTWELVR</sequence>
<protein>
    <recommendedName>
        <fullName evidence="3">DUF3187 family protein</fullName>
    </recommendedName>
</protein>
<evidence type="ECO:0008006" key="3">
    <source>
        <dbReference type="Google" id="ProtNLM"/>
    </source>
</evidence>
<dbReference type="Pfam" id="PF11383">
    <property type="entry name" value="DUF3187"/>
    <property type="match status" value="1"/>
</dbReference>
<dbReference type="InterPro" id="IPR021523">
    <property type="entry name" value="DUF3187"/>
</dbReference>
<accession>A0A0S2TGZ2</accession>
<proteinExistence type="predicted"/>
<gene>
    <name evidence="1" type="ORF">Tel_15315</name>
</gene>
<keyword evidence="2" id="KW-1185">Reference proteome</keyword>
<organism evidence="1 2">
    <name type="scientific">Candidatus Tenderia electrophaga</name>
    <dbReference type="NCBI Taxonomy" id="1748243"/>
    <lineage>
        <taxon>Bacteria</taxon>
        <taxon>Pseudomonadati</taxon>
        <taxon>Pseudomonadota</taxon>
        <taxon>Gammaproteobacteria</taxon>
        <taxon>Candidatus Tenderiales</taxon>
        <taxon>Candidatus Tenderiaceae</taxon>
        <taxon>Candidatus Tenderia</taxon>
    </lineage>
</organism>
<dbReference type="AlphaFoldDB" id="A0A0S2TGZ2"/>
<reference evidence="1" key="1">
    <citation type="submission" date="2015-10" db="EMBL/GenBank/DDBJ databases">
        <title>Description of Candidatus Tenderia electrophaga gen. nov, sp. nov., an Uncultivated Electroautotroph from a Biocathode Enrichment.</title>
        <authorList>
            <person name="Eddie B.J."/>
            <person name="Malanoski A.P."/>
            <person name="Wang Z."/>
            <person name="Hall R.J."/>
            <person name="Oh S.D."/>
            <person name="Heiner C."/>
            <person name="Lin B."/>
            <person name="Strycharz-Glaven S.M."/>
        </authorList>
    </citation>
    <scope>NUCLEOTIDE SEQUENCE [LARGE SCALE GENOMIC DNA]</scope>
    <source>
        <strain evidence="1">NRL1</strain>
    </source>
</reference>
<dbReference type="EMBL" id="CP013099">
    <property type="protein sequence ID" value="ALP54405.1"/>
    <property type="molecule type" value="Genomic_DNA"/>
</dbReference>